<accession>A0A8J3ETV8</accession>
<evidence type="ECO:0000313" key="2">
    <source>
        <dbReference type="EMBL" id="GGH95249.1"/>
    </source>
</evidence>
<sequence>MSVLSGKNPGAATLAVGAGVLALFILALVLVLRPAPQTSQSYHVQLYPFLTDAGVEIGYRPQEPVESLTIGLSPDYLSALTITMNGEIVSMAGEGNGIGFEGSEPFDLVSVVLDRSLETPAKAYPLVQYGTEAAVINIAPFQPVAVNGDRVSGQSAGPRFQWVGQPLIWEGENIVMLYEGAMPQAVQGMIGNSIAVLNDYYKGVLGGELSTRPELYMLYDAGRPGQISIEGDSVRGQALIRFIGGGLGEVGQEAQRRVLENIAHEMAHLWQLERQGVGTAPDWLHEGGAQAIGLESLFITEKYSDADYSAMLGRAQRNCANALSGGPLDKAAARGDHEASYACGVMTWTALSAQREGATVVSTWKAFADFAAERRDGQSAEAFYDFAADWSGSEPFTRSLRQFVTADWSGANGRLIVDGLFEGSL</sequence>
<reference evidence="2" key="3">
    <citation type="submission" date="2020-09" db="EMBL/GenBank/DDBJ databases">
        <authorList>
            <person name="Sun Q."/>
            <person name="Zhou Y."/>
        </authorList>
    </citation>
    <scope>NUCLEOTIDE SEQUENCE</scope>
    <source>
        <strain evidence="2">CGMCC 1.14984</strain>
    </source>
</reference>
<feature type="transmembrane region" description="Helical" evidence="1">
    <location>
        <begin position="12"/>
        <end position="32"/>
    </location>
</feature>
<dbReference type="RefSeq" id="WP_155138273.1">
    <property type="nucleotide sequence ID" value="NZ_BMGZ01000001.1"/>
</dbReference>
<comment type="caution">
    <text evidence="2">The sequence shown here is derived from an EMBL/GenBank/DDBJ whole genome shotgun (WGS) entry which is preliminary data.</text>
</comment>
<proteinExistence type="predicted"/>
<keyword evidence="1" id="KW-1133">Transmembrane helix</keyword>
<dbReference type="AlphaFoldDB" id="A0A8J3ETV8"/>
<reference evidence="2" key="1">
    <citation type="journal article" date="2014" name="Int. J. Syst. Evol. Microbiol.">
        <title>Complete genome sequence of Corynebacterium casei LMG S-19264T (=DSM 44701T), isolated from a smear-ripened cheese.</title>
        <authorList>
            <consortium name="US DOE Joint Genome Institute (JGI-PGF)"/>
            <person name="Walter F."/>
            <person name="Albersmeier A."/>
            <person name="Kalinowski J."/>
            <person name="Ruckert C."/>
        </authorList>
    </citation>
    <scope>NUCLEOTIDE SEQUENCE</scope>
    <source>
        <strain evidence="2">CGMCC 1.14984</strain>
    </source>
</reference>
<reference evidence="3 5" key="2">
    <citation type="submission" date="2020-02" db="EMBL/GenBank/DDBJ databases">
        <title>Genome sequence of Parvularcula flava strain NH6-79.</title>
        <authorList>
            <person name="Abdul Karim M.H."/>
            <person name="Lam M.Q."/>
            <person name="Chen S.J."/>
            <person name="Yahya A."/>
            <person name="Shahir S."/>
            <person name="Shamsir M.S."/>
            <person name="Chong C.S."/>
        </authorList>
    </citation>
    <scope>NUCLEOTIDE SEQUENCE [LARGE SCALE GENOMIC DNA]</scope>
    <source>
        <strain evidence="3 5">NH6-79</strain>
    </source>
</reference>
<keyword evidence="1" id="KW-0472">Membrane</keyword>
<protein>
    <submittedName>
        <fullName evidence="3">M1 family metallopeptidase</fullName>
    </submittedName>
</protein>
<name>A0A8J3ETV8_9PROT</name>
<evidence type="ECO:0000313" key="5">
    <source>
        <dbReference type="Proteomes" id="UP000818603"/>
    </source>
</evidence>
<keyword evidence="5" id="KW-1185">Reference proteome</keyword>
<organism evidence="2 4">
    <name type="scientific">Aquisalinus luteolus</name>
    <dbReference type="NCBI Taxonomy" id="1566827"/>
    <lineage>
        <taxon>Bacteria</taxon>
        <taxon>Pseudomonadati</taxon>
        <taxon>Pseudomonadota</taxon>
        <taxon>Alphaproteobacteria</taxon>
        <taxon>Parvularculales</taxon>
        <taxon>Parvularculaceae</taxon>
        <taxon>Aquisalinus</taxon>
    </lineage>
</organism>
<gene>
    <name evidence="3" type="ORF">FF098_005615</name>
    <name evidence="2" type="ORF">GCM10011355_11340</name>
</gene>
<dbReference type="EMBL" id="BMGZ01000001">
    <property type="protein sequence ID" value="GGH95249.1"/>
    <property type="molecule type" value="Genomic_DNA"/>
</dbReference>
<evidence type="ECO:0000313" key="3">
    <source>
        <dbReference type="EMBL" id="NHK27376.1"/>
    </source>
</evidence>
<evidence type="ECO:0000256" key="1">
    <source>
        <dbReference type="SAM" id="Phobius"/>
    </source>
</evidence>
<dbReference type="Proteomes" id="UP000818603">
    <property type="component" value="Unassembled WGS sequence"/>
</dbReference>
<evidence type="ECO:0000313" key="4">
    <source>
        <dbReference type="Proteomes" id="UP000621856"/>
    </source>
</evidence>
<dbReference type="EMBL" id="VCJR02000001">
    <property type="protein sequence ID" value="NHK27376.1"/>
    <property type="molecule type" value="Genomic_DNA"/>
</dbReference>
<keyword evidence="1" id="KW-0812">Transmembrane</keyword>
<dbReference type="Proteomes" id="UP000621856">
    <property type="component" value="Unassembled WGS sequence"/>
</dbReference>